<name>A0A229SWJ1_9PSEU</name>
<feature type="transmembrane region" description="Helical" evidence="1">
    <location>
        <begin position="20"/>
        <end position="39"/>
    </location>
</feature>
<feature type="transmembrane region" description="Helical" evidence="1">
    <location>
        <begin position="66"/>
        <end position="91"/>
    </location>
</feature>
<feature type="transmembrane region" description="Helical" evidence="1">
    <location>
        <begin position="184"/>
        <end position="206"/>
    </location>
</feature>
<organism evidence="2 3">
    <name type="scientific">Amycolatopsis vastitatis</name>
    <dbReference type="NCBI Taxonomy" id="1905142"/>
    <lineage>
        <taxon>Bacteria</taxon>
        <taxon>Bacillati</taxon>
        <taxon>Actinomycetota</taxon>
        <taxon>Actinomycetes</taxon>
        <taxon>Pseudonocardiales</taxon>
        <taxon>Pseudonocardiaceae</taxon>
        <taxon>Amycolatopsis</taxon>
    </lineage>
</organism>
<keyword evidence="3" id="KW-1185">Reference proteome</keyword>
<keyword evidence="1" id="KW-0472">Membrane</keyword>
<gene>
    <name evidence="2" type="ORF">CF165_31215</name>
</gene>
<dbReference type="PANTHER" id="PTHR37305:SF1">
    <property type="entry name" value="MEMBRANE PROTEIN"/>
    <property type="match status" value="1"/>
</dbReference>
<dbReference type="PANTHER" id="PTHR37305">
    <property type="entry name" value="INTEGRAL MEMBRANE PROTEIN-RELATED"/>
    <property type="match status" value="1"/>
</dbReference>
<keyword evidence="1" id="KW-0812">Transmembrane</keyword>
<sequence length="259" mass="26670">MRAAFWAESLKARRSRLPWITVLAFTVLVAFGGLVMFILQDLGRARALGLLGTKAALVGGVADWPAFFALLAQAVAVGGFVIFGLVVVWCFGREFGQNTAKDLLALPASRTGIVAAKFTVATAWSMLLALYAFLLGLPVGALVGLTGWSIPGALGGLGTLLATAALTLLLTTPLALAASAGRGYLAGFAALLVATFLAQVLALLGYGDYFPWSVPALTTGLAGTGHPPPGPPGYLLVVLTGAAGAVATGVWWHRADHDR</sequence>
<comment type="caution">
    <text evidence="2">The sequence shown here is derived from an EMBL/GenBank/DDBJ whole genome shotgun (WGS) entry which is preliminary data.</text>
</comment>
<feature type="transmembrane region" description="Helical" evidence="1">
    <location>
        <begin position="154"/>
        <end position="177"/>
    </location>
</feature>
<evidence type="ECO:0000256" key="1">
    <source>
        <dbReference type="SAM" id="Phobius"/>
    </source>
</evidence>
<protein>
    <submittedName>
        <fullName evidence="2">ABC transporter permease</fullName>
    </submittedName>
</protein>
<reference evidence="3" key="1">
    <citation type="submission" date="2017-07" db="EMBL/GenBank/DDBJ databases">
        <title>Comparative genome mining reveals phylogenetic distribution patterns of secondary metabolites in Amycolatopsis.</title>
        <authorList>
            <person name="Adamek M."/>
            <person name="Alanjary M."/>
            <person name="Sales-Ortells H."/>
            <person name="Goodfellow M."/>
            <person name="Bull A.T."/>
            <person name="Kalinowski J."/>
            <person name="Ziemert N."/>
        </authorList>
    </citation>
    <scope>NUCLEOTIDE SEQUENCE [LARGE SCALE GENOMIC DNA]</scope>
    <source>
        <strain evidence="3">H5</strain>
    </source>
</reference>
<evidence type="ECO:0000313" key="3">
    <source>
        <dbReference type="Proteomes" id="UP000215199"/>
    </source>
</evidence>
<keyword evidence="1" id="KW-1133">Transmembrane helix</keyword>
<dbReference type="Proteomes" id="UP000215199">
    <property type="component" value="Unassembled WGS sequence"/>
</dbReference>
<accession>A0A229SWJ1</accession>
<dbReference type="OrthoDB" id="4336274at2"/>
<feature type="transmembrane region" description="Helical" evidence="1">
    <location>
        <begin position="233"/>
        <end position="252"/>
    </location>
</feature>
<dbReference type="RefSeq" id="WP_093951178.1">
    <property type="nucleotide sequence ID" value="NZ_NMUL01000036.1"/>
</dbReference>
<dbReference type="AlphaFoldDB" id="A0A229SWJ1"/>
<evidence type="ECO:0000313" key="2">
    <source>
        <dbReference type="EMBL" id="OXM63202.1"/>
    </source>
</evidence>
<dbReference type="EMBL" id="NMUL01000036">
    <property type="protein sequence ID" value="OXM63202.1"/>
    <property type="molecule type" value="Genomic_DNA"/>
</dbReference>
<proteinExistence type="predicted"/>
<dbReference type="Pfam" id="PF12730">
    <property type="entry name" value="ABC2_membrane_4"/>
    <property type="match status" value="1"/>
</dbReference>
<feature type="transmembrane region" description="Helical" evidence="1">
    <location>
        <begin position="112"/>
        <end position="134"/>
    </location>
</feature>